<keyword evidence="1 3" id="KW-0378">Hydrolase</keyword>
<dbReference type="CDD" id="cd01846">
    <property type="entry name" value="fatty_acyltransferase_like"/>
    <property type="match status" value="1"/>
</dbReference>
<feature type="signal peptide" evidence="2">
    <location>
        <begin position="1"/>
        <end position="17"/>
    </location>
</feature>
<dbReference type="RefSeq" id="WP_342828078.1">
    <property type="nucleotide sequence ID" value="NZ_JBANDC010000002.1"/>
</dbReference>
<evidence type="ECO:0000313" key="4">
    <source>
        <dbReference type="Proteomes" id="UP001495910"/>
    </source>
</evidence>
<dbReference type="Proteomes" id="UP001495910">
    <property type="component" value="Unassembled WGS sequence"/>
</dbReference>
<feature type="chain" id="PRO_5046238331" evidence="2">
    <location>
        <begin position="18"/>
        <end position="439"/>
    </location>
</feature>
<reference evidence="3 4" key="1">
    <citation type="submission" date="2024-02" db="EMBL/GenBank/DDBJ databases">
        <title>Draft genome sequence of Collimonas sp. strain H4R21, an effective mineral-weathering bacterial strain isolated from the beech rhizosphere.</title>
        <authorList>
            <person name="Morin E."/>
            <person name="Uroz S."/>
            <person name="Leveau J.H.J."/>
            <person name="Kumar R."/>
            <person name="Rey M.W."/>
            <person name="Pham J."/>
        </authorList>
    </citation>
    <scope>NUCLEOTIDE SEQUENCE [LARGE SCALE GENOMIC DNA]</scope>
    <source>
        <strain evidence="3 4">H4R21</strain>
    </source>
</reference>
<name>A0ABU9PQI2_9BURK</name>
<dbReference type="InterPro" id="IPR001087">
    <property type="entry name" value="GDSL"/>
</dbReference>
<dbReference type="EMBL" id="JBANDC010000002">
    <property type="protein sequence ID" value="MEM4986259.1"/>
    <property type="molecule type" value="Genomic_DNA"/>
</dbReference>
<organism evidence="3 4">
    <name type="scientific">Collimonas rhizosphaerae</name>
    <dbReference type="NCBI Taxonomy" id="3126357"/>
    <lineage>
        <taxon>Bacteria</taxon>
        <taxon>Pseudomonadati</taxon>
        <taxon>Pseudomonadota</taxon>
        <taxon>Betaproteobacteria</taxon>
        <taxon>Burkholderiales</taxon>
        <taxon>Oxalobacteraceae</taxon>
        <taxon>Collimonas</taxon>
    </lineage>
</organism>
<dbReference type="Gene3D" id="3.40.50.1110">
    <property type="entry name" value="SGNH hydrolase"/>
    <property type="match status" value="1"/>
</dbReference>
<dbReference type="InterPro" id="IPR051058">
    <property type="entry name" value="GDSL_Est/Lipase"/>
</dbReference>
<gene>
    <name evidence="3" type="ORF">V8G57_02545</name>
</gene>
<accession>A0ABU9PQI2</accession>
<dbReference type="PANTHER" id="PTHR45648:SF22">
    <property type="entry name" value="GDSL LIPASE_ACYLHYDROLASE FAMILY PROTEIN (AFU_ORTHOLOGUE AFUA_4G14700)"/>
    <property type="match status" value="1"/>
</dbReference>
<dbReference type="SUPFAM" id="SSF52266">
    <property type="entry name" value="SGNH hydrolase"/>
    <property type="match status" value="1"/>
</dbReference>
<dbReference type="Pfam" id="PF00657">
    <property type="entry name" value="Lipase_GDSL"/>
    <property type="match status" value="1"/>
</dbReference>
<evidence type="ECO:0000256" key="1">
    <source>
        <dbReference type="ARBA" id="ARBA00022801"/>
    </source>
</evidence>
<comment type="caution">
    <text evidence="3">The sequence shown here is derived from an EMBL/GenBank/DDBJ whole genome shotgun (WGS) entry which is preliminary data.</text>
</comment>
<evidence type="ECO:0000313" key="3">
    <source>
        <dbReference type="EMBL" id="MEM4986259.1"/>
    </source>
</evidence>
<dbReference type="PANTHER" id="PTHR45648">
    <property type="entry name" value="GDSL LIPASE/ACYLHYDROLASE FAMILY PROTEIN (AFU_ORTHOLOGUE AFUA_4G14700)"/>
    <property type="match status" value="1"/>
</dbReference>
<proteinExistence type="predicted"/>
<dbReference type="EC" id="3.1.-.-" evidence="3"/>
<evidence type="ECO:0000256" key="2">
    <source>
        <dbReference type="SAM" id="SignalP"/>
    </source>
</evidence>
<dbReference type="InterPro" id="IPR036514">
    <property type="entry name" value="SGNH_hydro_sf"/>
</dbReference>
<sequence length="439" mass="48126">MKTLFVFCALCSNMAMAQVAADVKPDPAYTHHLSSSGPLSKEQLLKQKPASKPVARIGANATSTYTYLRCWYRTGNDASRPTTTYAWGQDPSSGDYYRINGYWWAGGLLNWENMFYSDVAQSTLQSVCQSTLNAKGISQPVAMVAAADNALSFNYTVWTNDSVAQSGINKIVAFGDSLSDTQNIFNASQWTLPNSSSWFLGRFSNGKTWVEYFANNLQLPLYNWAIGGAGVDTQKLVIPGVIQQVQSYTEYMQKAQNYQPQNTLFTMLIGGNDLVNYNSTVDQVISGETQALQSLIQAGARNILLLKLPDVSKAPVFGIKTTGATVAAQVIDLNTRLAALVSSLQAQYGSSLHIQLFDTYALFNDLLSNPGKYQVSNTIQSCLNINTNSSTNYLSTQAARPQCSNPDSFVFWDMLHPTTHTHKLLADAVTAFYKASLQP</sequence>
<keyword evidence="4" id="KW-1185">Reference proteome</keyword>
<dbReference type="GO" id="GO:0016787">
    <property type="term" value="F:hydrolase activity"/>
    <property type="evidence" value="ECO:0007669"/>
    <property type="project" value="UniProtKB-KW"/>
</dbReference>
<keyword evidence="2" id="KW-0732">Signal</keyword>
<protein>
    <submittedName>
        <fullName evidence="3">SGNH/GDSL hydrolase family protein</fullName>
        <ecNumber evidence="3">3.1.-.-</ecNumber>
    </submittedName>
</protein>